<name>A0ABZ0WCW5_9BACT</name>
<evidence type="ECO:0000256" key="1">
    <source>
        <dbReference type="SAM" id="SignalP"/>
    </source>
</evidence>
<evidence type="ECO:0000313" key="2">
    <source>
        <dbReference type="EMBL" id="WQD39917.1"/>
    </source>
</evidence>
<sequence>MKAIIAVLHMIFLSSLASNCQGQAGRLSKPPDSDTVRVLKEYGIDSVLLSTSRQQMINGCWKELQYRRFDKSGNLELERTTRYESGKNNTCDFTPYIEYNRVYINRKLYKEYSRQAACDECDVGPCGVEKHYMPSGKAIYQRNHGKCNFKAVIHKSS</sequence>
<reference evidence="2 3" key="1">
    <citation type="submission" date="2023-12" db="EMBL/GenBank/DDBJ databases">
        <title>Genome sequencing and assembly of bacterial species from a model synthetic community.</title>
        <authorList>
            <person name="Hogle S.L."/>
        </authorList>
    </citation>
    <scope>NUCLEOTIDE SEQUENCE [LARGE SCALE GENOMIC DNA]</scope>
    <source>
        <strain evidence="2 3">HAMBI_3031</strain>
    </source>
</reference>
<feature type="signal peptide" evidence="1">
    <location>
        <begin position="1"/>
        <end position="17"/>
    </location>
</feature>
<keyword evidence="1" id="KW-0732">Signal</keyword>
<dbReference type="RefSeq" id="WP_162817752.1">
    <property type="nucleotide sequence ID" value="NZ_CP139960.1"/>
</dbReference>
<gene>
    <name evidence="2" type="ORF">U0035_07105</name>
</gene>
<dbReference type="Proteomes" id="UP001325680">
    <property type="component" value="Chromosome"/>
</dbReference>
<accession>A0ABZ0WCW5</accession>
<organism evidence="2 3">
    <name type="scientific">Niabella yanshanensis</name>
    <dbReference type="NCBI Taxonomy" id="577386"/>
    <lineage>
        <taxon>Bacteria</taxon>
        <taxon>Pseudomonadati</taxon>
        <taxon>Bacteroidota</taxon>
        <taxon>Chitinophagia</taxon>
        <taxon>Chitinophagales</taxon>
        <taxon>Chitinophagaceae</taxon>
        <taxon>Niabella</taxon>
    </lineage>
</organism>
<protein>
    <submittedName>
        <fullName evidence="2">Uncharacterized protein</fullName>
    </submittedName>
</protein>
<evidence type="ECO:0000313" key="3">
    <source>
        <dbReference type="Proteomes" id="UP001325680"/>
    </source>
</evidence>
<keyword evidence="3" id="KW-1185">Reference proteome</keyword>
<feature type="chain" id="PRO_5047235538" evidence="1">
    <location>
        <begin position="18"/>
        <end position="157"/>
    </location>
</feature>
<proteinExistence type="predicted"/>
<dbReference type="EMBL" id="CP139960">
    <property type="protein sequence ID" value="WQD39917.1"/>
    <property type="molecule type" value="Genomic_DNA"/>
</dbReference>